<dbReference type="AlphaFoldDB" id="A0A319CSU4"/>
<keyword evidence="3" id="KW-1185">Reference proteome</keyword>
<accession>A0A319CSU4</accession>
<feature type="non-terminal residue" evidence="2">
    <location>
        <position position="260"/>
    </location>
</feature>
<proteinExistence type="predicted"/>
<evidence type="ECO:0000256" key="1">
    <source>
        <dbReference type="SAM" id="MobiDB-lite"/>
    </source>
</evidence>
<dbReference type="EMBL" id="KZ826213">
    <property type="protein sequence ID" value="PYH87569.1"/>
    <property type="molecule type" value="Genomic_DNA"/>
</dbReference>
<dbReference type="Proteomes" id="UP000247810">
    <property type="component" value="Unassembled WGS sequence"/>
</dbReference>
<sequence>MPMKVPPLKSSPPLLWQTGATPLSTGNPLSTTPPTLTEPDLSVFPNILPPDSEPIAREVIILITPTNSADVRPEFNATITDLNSFVDVYTAETALKLADLVGEFRDQIAGFIVTDAALILDPANSAMAREVVGLTEQPDHEWTVLFALNCSWQAMHHAHTSKAFFHQFWGVHWFAAGETVIEVTLRVNPDAIWKVADRIYTDHFRARTVVLEGVRHHDVLLKAMPDSFHDPPRPDRPALASLPIIPEDYLSQSQSPPPPP</sequence>
<evidence type="ECO:0000313" key="3">
    <source>
        <dbReference type="Proteomes" id="UP000247810"/>
    </source>
</evidence>
<feature type="compositionally biased region" description="Low complexity" evidence="1">
    <location>
        <begin position="1"/>
        <end position="14"/>
    </location>
</feature>
<dbReference type="VEuPathDB" id="FungiDB:BO71DRAFT_414762"/>
<gene>
    <name evidence="2" type="ORF">BO71DRAFT_414762</name>
</gene>
<reference evidence="2 3" key="1">
    <citation type="submission" date="2018-02" db="EMBL/GenBank/DDBJ databases">
        <title>The genomes of Aspergillus section Nigri reveals drivers in fungal speciation.</title>
        <authorList>
            <consortium name="DOE Joint Genome Institute"/>
            <person name="Vesth T.C."/>
            <person name="Nybo J."/>
            <person name="Theobald S."/>
            <person name="Brandl J."/>
            <person name="Frisvad J.C."/>
            <person name="Nielsen K.F."/>
            <person name="Lyhne E.K."/>
            <person name="Kogle M.E."/>
            <person name="Kuo A."/>
            <person name="Riley R."/>
            <person name="Clum A."/>
            <person name="Nolan M."/>
            <person name="Lipzen A."/>
            <person name="Salamov A."/>
            <person name="Henrissat B."/>
            <person name="Wiebenga A."/>
            <person name="De vries R.P."/>
            <person name="Grigoriev I.V."/>
            <person name="Mortensen U.H."/>
            <person name="Andersen M.R."/>
            <person name="Baker S.E."/>
        </authorList>
    </citation>
    <scope>NUCLEOTIDE SEQUENCE [LARGE SCALE GENOMIC DNA]</scope>
    <source>
        <strain evidence="2 3">CBS 707.79</strain>
    </source>
</reference>
<evidence type="ECO:0000313" key="2">
    <source>
        <dbReference type="EMBL" id="PYH87569.1"/>
    </source>
</evidence>
<feature type="region of interest" description="Disordered" evidence="1">
    <location>
        <begin position="1"/>
        <end position="35"/>
    </location>
</feature>
<name>A0A319CSU4_9EURO</name>
<feature type="compositionally biased region" description="Low complexity" evidence="1">
    <location>
        <begin position="21"/>
        <end position="35"/>
    </location>
</feature>
<protein>
    <submittedName>
        <fullName evidence="2">Uncharacterized protein</fullName>
    </submittedName>
</protein>
<organism evidence="2 3">
    <name type="scientific">Aspergillus ellipticus CBS 707.79</name>
    <dbReference type="NCBI Taxonomy" id="1448320"/>
    <lineage>
        <taxon>Eukaryota</taxon>
        <taxon>Fungi</taxon>
        <taxon>Dikarya</taxon>
        <taxon>Ascomycota</taxon>
        <taxon>Pezizomycotina</taxon>
        <taxon>Eurotiomycetes</taxon>
        <taxon>Eurotiomycetidae</taxon>
        <taxon>Eurotiales</taxon>
        <taxon>Aspergillaceae</taxon>
        <taxon>Aspergillus</taxon>
        <taxon>Aspergillus subgen. Circumdati</taxon>
    </lineage>
</organism>